<gene>
    <name evidence="2" type="ORF">CAL65_06075</name>
</gene>
<dbReference type="RefSeq" id="WP_116301242.1">
    <property type="nucleotide sequence ID" value="NZ_NFZV01000003.1"/>
</dbReference>
<accession>A0A3E0X142</accession>
<evidence type="ECO:0000313" key="3">
    <source>
        <dbReference type="Proteomes" id="UP000256763"/>
    </source>
</evidence>
<evidence type="ECO:0000313" key="2">
    <source>
        <dbReference type="EMBL" id="RFA38385.1"/>
    </source>
</evidence>
<sequence>MAIGRLCLLGLLVLVVAACTTRYPLGMSESEWLSLSPEQQIDAREREERLNLEAAQQRAEQARQRAEAERREQEALEQRRREAGFGERIQCVLDGAQVRAGSRWEEAHPLGLDLIVGETADFRILERGSATRGGSGQASFDGQLVELCDRAGRHCEVIAGTSRDFQRGVRRQLEIDGLLRGELRCELAEPLPQTGRRR</sequence>
<feature type="region of interest" description="Disordered" evidence="1">
    <location>
        <begin position="57"/>
        <end position="79"/>
    </location>
</feature>
<dbReference type="OrthoDB" id="6118580at2"/>
<dbReference type="AlphaFoldDB" id="A0A3E0X142"/>
<evidence type="ECO:0000256" key="1">
    <source>
        <dbReference type="SAM" id="MobiDB-lite"/>
    </source>
</evidence>
<evidence type="ECO:0008006" key="4">
    <source>
        <dbReference type="Google" id="ProtNLM"/>
    </source>
</evidence>
<comment type="caution">
    <text evidence="2">The sequence shown here is derived from an EMBL/GenBank/DDBJ whole genome shotgun (WGS) entry which is preliminary data.</text>
</comment>
<dbReference type="Proteomes" id="UP000256763">
    <property type="component" value="Unassembled WGS sequence"/>
</dbReference>
<keyword evidence="3" id="KW-1185">Reference proteome</keyword>
<dbReference type="PROSITE" id="PS51257">
    <property type="entry name" value="PROKAR_LIPOPROTEIN"/>
    <property type="match status" value="1"/>
</dbReference>
<organism evidence="2 3">
    <name type="scientific">Alkalilimnicola ehrlichii</name>
    <dbReference type="NCBI Taxonomy" id="351052"/>
    <lineage>
        <taxon>Bacteria</taxon>
        <taxon>Pseudomonadati</taxon>
        <taxon>Pseudomonadota</taxon>
        <taxon>Gammaproteobacteria</taxon>
        <taxon>Chromatiales</taxon>
        <taxon>Ectothiorhodospiraceae</taxon>
        <taxon>Alkalilimnicola</taxon>
    </lineage>
</organism>
<feature type="compositionally biased region" description="Basic and acidic residues" evidence="1">
    <location>
        <begin position="60"/>
        <end position="79"/>
    </location>
</feature>
<reference evidence="3" key="1">
    <citation type="submission" date="2017-05" db="EMBL/GenBank/DDBJ databases">
        <authorList>
            <person name="Sharma S."/>
            <person name="Sidhu C."/>
            <person name="Pinnaka A.K."/>
        </authorList>
    </citation>
    <scope>NUCLEOTIDE SEQUENCE [LARGE SCALE GENOMIC DNA]</scope>
    <source>
        <strain evidence="3">AK93</strain>
    </source>
</reference>
<name>A0A3E0X142_9GAMM</name>
<protein>
    <recommendedName>
        <fullName evidence="4">Lipoprotein</fullName>
    </recommendedName>
</protein>
<proteinExistence type="predicted"/>
<dbReference type="EMBL" id="NFZW01000004">
    <property type="protein sequence ID" value="RFA38385.1"/>
    <property type="molecule type" value="Genomic_DNA"/>
</dbReference>